<dbReference type="PROSITE" id="PS00893">
    <property type="entry name" value="NUDIX_BOX"/>
    <property type="match status" value="1"/>
</dbReference>
<reference evidence="3 4" key="1">
    <citation type="journal article" date="2017" name="Sci. Rep.">
        <title>Isolation and genomic characterization of a Dehalococcoides strain suggests genomic rearrangement during culture.</title>
        <authorList>
            <person name="Yohda M."/>
            <person name="Ikegami K."/>
            <person name="Aita Y."/>
            <person name="Kitajima M."/>
            <person name="Takechi A."/>
            <person name="Iwamoto M."/>
            <person name="Fukuda T."/>
            <person name="Tamura N."/>
            <person name="Shibasaki J."/>
            <person name="Koike S."/>
            <person name="Komatsu D."/>
            <person name="Miyagi S."/>
            <person name="Nishimura M."/>
            <person name="Uchino Y."/>
            <person name="Shiroma A."/>
            <person name="Shimoji M."/>
            <person name="Tamotsu H."/>
            <person name="Ashimine N."/>
            <person name="Shinzato M."/>
            <person name="Ohki S."/>
            <person name="Nakano K."/>
            <person name="Teruya K."/>
            <person name="Satou K."/>
            <person name="Hirano T."/>
            <person name="Yagi O."/>
        </authorList>
    </citation>
    <scope>NUCLEOTIDE SEQUENCE [LARGE SCALE GENOMIC DNA]</scope>
    <source>
        <strain evidence="3 4">UCH-ATV1</strain>
    </source>
</reference>
<accession>A0AB33HRR0</accession>
<dbReference type="Pfam" id="PF00293">
    <property type="entry name" value="NUDIX"/>
    <property type="match status" value="1"/>
</dbReference>
<evidence type="ECO:0000256" key="1">
    <source>
        <dbReference type="ARBA" id="ARBA00022801"/>
    </source>
</evidence>
<feature type="domain" description="Nudix hydrolase" evidence="2">
    <location>
        <begin position="8"/>
        <end position="82"/>
    </location>
</feature>
<dbReference type="AlphaFoldDB" id="A0AB33HRR0"/>
<protein>
    <submittedName>
        <fullName evidence="3">NUDIX hydrolase</fullName>
    </submittedName>
</protein>
<dbReference type="EMBL" id="AP017649">
    <property type="protein sequence ID" value="BAZ97918.1"/>
    <property type="molecule type" value="Genomic_DNA"/>
</dbReference>
<name>A0AB33HRR0_9CHLR</name>
<dbReference type="InterPro" id="IPR020084">
    <property type="entry name" value="NUDIX_hydrolase_CS"/>
</dbReference>
<evidence type="ECO:0000313" key="4">
    <source>
        <dbReference type="Proteomes" id="UP000218257"/>
    </source>
</evidence>
<evidence type="ECO:0000259" key="2">
    <source>
        <dbReference type="Pfam" id="PF00293"/>
    </source>
</evidence>
<evidence type="ECO:0000313" key="3">
    <source>
        <dbReference type="EMBL" id="BAZ97918.1"/>
    </source>
</evidence>
<proteinExistence type="predicted"/>
<organism evidence="3 4">
    <name type="scientific">Dehalococcoides mccartyi</name>
    <dbReference type="NCBI Taxonomy" id="61435"/>
    <lineage>
        <taxon>Bacteria</taxon>
        <taxon>Bacillati</taxon>
        <taxon>Chloroflexota</taxon>
        <taxon>Dehalococcoidia</taxon>
        <taxon>Dehalococcoidales</taxon>
        <taxon>Dehalococcoidaceae</taxon>
        <taxon>Dehalococcoides</taxon>
    </lineage>
</organism>
<dbReference type="InterPro" id="IPR000086">
    <property type="entry name" value="NUDIX_hydrolase_dom"/>
</dbReference>
<gene>
    <name evidence="3" type="ORF">DEHALATV1_1290</name>
</gene>
<dbReference type="GO" id="GO:0016787">
    <property type="term" value="F:hydrolase activity"/>
    <property type="evidence" value="ECO:0007669"/>
    <property type="project" value="UniProtKB-KW"/>
</dbReference>
<sequence length="167" mass="18909">MAEIQYRRRGTAIVETDRGILLTAGQTGKPFILPGGGARRGESRFMAALRELTEETGLLPYYAKIIFQYKGKISPTMSGRHKFQDHHTVCLVKASGFPKPGGGDAKRINYYYSGCNVWISNTTKEIIERYYEWKTKEVSHEHTIIDEEVEGKIDDLRNSGINDYDGD</sequence>
<dbReference type="SUPFAM" id="SSF55811">
    <property type="entry name" value="Nudix"/>
    <property type="match status" value="1"/>
</dbReference>
<keyword evidence="1 3" id="KW-0378">Hydrolase</keyword>
<dbReference type="Gene3D" id="3.90.79.10">
    <property type="entry name" value="Nucleoside Triphosphate Pyrophosphohydrolase"/>
    <property type="match status" value="1"/>
</dbReference>
<dbReference type="InterPro" id="IPR015797">
    <property type="entry name" value="NUDIX_hydrolase-like_dom_sf"/>
</dbReference>
<dbReference type="RefSeq" id="WP_096476964.1">
    <property type="nucleotide sequence ID" value="NZ_AP017649.1"/>
</dbReference>
<dbReference type="Proteomes" id="UP000218257">
    <property type="component" value="Chromosome"/>
</dbReference>